<comment type="caution">
    <text evidence="3">The sequence shown here is derived from an EMBL/GenBank/DDBJ whole genome shotgun (WGS) entry which is preliminary data.</text>
</comment>
<gene>
    <name evidence="3" type="ORF">KK488_12290</name>
</gene>
<sequence length="164" mass="16634">MADTSSAATPKRKPAAKAATAKKTTTAKAAAPKAAKAAGGNDKGNGKDWKAQAGEFAEQAKTTARDAATTAKNTTGDALAGLSKLISDTAETVDSKLGPQYGDYARKAAETVAGAAKSLDEKDIDQLAEEARNFVRKSPAVAIGAAAVVGFVLMRMMRGSSSDA</sequence>
<keyword evidence="2" id="KW-1133">Transmembrane helix</keyword>
<dbReference type="EMBL" id="JAHGAW010000007">
    <property type="protein sequence ID" value="MBT2187724.1"/>
    <property type="molecule type" value="Genomic_DNA"/>
</dbReference>
<protein>
    <recommendedName>
        <fullName evidence="5">DUF883 domain-containing protein</fullName>
    </recommendedName>
</protein>
<organism evidence="3 4">
    <name type="scientific">Sphingobium nicotianae</name>
    <dbReference type="NCBI Taxonomy" id="2782607"/>
    <lineage>
        <taxon>Bacteria</taxon>
        <taxon>Pseudomonadati</taxon>
        <taxon>Pseudomonadota</taxon>
        <taxon>Alphaproteobacteria</taxon>
        <taxon>Sphingomonadales</taxon>
        <taxon>Sphingomonadaceae</taxon>
        <taxon>Sphingobium</taxon>
    </lineage>
</organism>
<reference evidence="3" key="1">
    <citation type="submission" date="2021-05" db="EMBL/GenBank/DDBJ databases">
        <title>Genome of Sphingobium sp. strain.</title>
        <authorList>
            <person name="Fan R."/>
        </authorList>
    </citation>
    <scope>NUCLEOTIDE SEQUENCE</scope>
    <source>
        <strain evidence="3">H33</strain>
    </source>
</reference>
<accession>A0A9X1IRW2</accession>
<dbReference type="AlphaFoldDB" id="A0A9X1IRW2"/>
<evidence type="ECO:0000256" key="1">
    <source>
        <dbReference type="SAM" id="MobiDB-lite"/>
    </source>
</evidence>
<evidence type="ECO:0000313" key="3">
    <source>
        <dbReference type="EMBL" id="MBT2187724.1"/>
    </source>
</evidence>
<evidence type="ECO:0000313" key="4">
    <source>
        <dbReference type="Proteomes" id="UP001138757"/>
    </source>
</evidence>
<evidence type="ECO:0000256" key="2">
    <source>
        <dbReference type="SAM" id="Phobius"/>
    </source>
</evidence>
<dbReference type="RefSeq" id="WP_214623937.1">
    <property type="nucleotide sequence ID" value="NZ_JAHGAW010000007.1"/>
</dbReference>
<feature type="transmembrane region" description="Helical" evidence="2">
    <location>
        <begin position="140"/>
        <end position="157"/>
    </location>
</feature>
<feature type="compositionally biased region" description="Low complexity" evidence="1">
    <location>
        <begin position="60"/>
        <end position="74"/>
    </location>
</feature>
<keyword evidence="2" id="KW-0472">Membrane</keyword>
<keyword evidence="2" id="KW-0812">Transmembrane</keyword>
<feature type="region of interest" description="Disordered" evidence="1">
    <location>
        <begin position="1"/>
        <end position="74"/>
    </location>
</feature>
<proteinExistence type="predicted"/>
<dbReference type="Proteomes" id="UP001138757">
    <property type="component" value="Unassembled WGS sequence"/>
</dbReference>
<keyword evidence="4" id="KW-1185">Reference proteome</keyword>
<evidence type="ECO:0008006" key="5">
    <source>
        <dbReference type="Google" id="ProtNLM"/>
    </source>
</evidence>
<feature type="compositionally biased region" description="Low complexity" evidence="1">
    <location>
        <begin position="16"/>
        <end position="40"/>
    </location>
</feature>
<name>A0A9X1IRW2_9SPHN</name>